<reference evidence="1" key="2">
    <citation type="journal article" date="2023" name="Plants (Basel)">
        <title>Annotation of the Turnera subulata (Passifloraceae) Draft Genome Reveals the S-Locus Evolved after the Divergence of Turneroideae from Passifloroideae in a Stepwise Manner.</title>
        <authorList>
            <person name="Henning P.M."/>
            <person name="Roalson E.H."/>
            <person name="Mir W."/>
            <person name="McCubbin A.G."/>
            <person name="Shore J.S."/>
        </authorList>
    </citation>
    <scope>NUCLEOTIDE SEQUENCE</scope>
    <source>
        <strain evidence="1">F60SS</strain>
    </source>
</reference>
<dbReference type="AlphaFoldDB" id="A0A9Q0GEY7"/>
<reference evidence="1" key="1">
    <citation type="submission" date="2022-02" db="EMBL/GenBank/DDBJ databases">
        <authorList>
            <person name="Henning P.M."/>
            <person name="McCubbin A.G."/>
            <person name="Shore J.S."/>
        </authorList>
    </citation>
    <scope>NUCLEOTIDE SEQUENCE</scope>
    <source>
        <strain evidence="1">F60SS</strain>
        <tissue evidence="1">Leaves</tissue>
    </source>
</reference>
<keyword evidence="2" id="KW-1185">Reference proteome</keyword>
<organism evidence="1 2">
    <name type="scientific">Turnera subulata</name>
    <dbReference type="NCBI Taxonomy" id="218843"/>
    <lineage>
        <taxon>Eukaryota</taxon>
        <taxon>Viridiplantae</taxon>
        <taxon>Streptophyta</taxon>
        <taxon>Embryophyta</taxon>
        <taxon>Tracheophyta</taxon>
        <taxon>Spermatophyta</taxon>
        <taxon>Magnoliopsida</taxon>
        <taxon>eudicotyledons</taxon>
        <taxon>Gunneridae</taxon>
        <taxon>Pentapetalae</taxon>
        <taxon>rosids</taxon>
        <taxon>fabids</taxon>
        <taxon>Malpighiales</taxon>
        <taxon>Passifloraceae</taxon>
        <taxon>Turnera</taxon>
    </lineage>
</organism>
<protein>
    <submittedName>
        <fullName evidence="1">Uncharacterized protein</fullName>
    </submittedName>
</protein>
<dbReference type="Proteomes" id="UP001141552">
    <property type="component" value="Unassembled WGS sequence"/>
</dbReference>
<evidence type="ECO:0000313" key="2">
    <source>
        <dbReference type="Proteomes" id="UP001141552"/>
    </source>
</evidence>
<evidence type="ECO:0000313" key="1">
    <source>
        <dbReference type="EMBL" id="KAJ4848974.1"/>
    </source>
</evidence>
<dbReference type="EMBL" id="JAKUCV010000733">
    <property type="protein sequence ID" value="KAJ4848974.1"/>
    <property type="molecule type" value="Genomic_DNA"/>
</dbReference>
<comment type="caution">
    <text evidence="1">The sequence shown here is derived from an EMBL/GenBank/DDBJ whole genome shotgun (WGS) entry which is preliminary data.</text>
</comment>
<proteinExistence type="predicted"/>
<accession>A0A9Q0GEY7</accession>
<sequence>MFDLQDVVYTTEILKWNKNLEKSDRDGVDEGVVTVKYYKHLASIPYRESLTSPYPSLEKNQGF</sequence>
<gene>
    <name evidence="1" type="ORF">Tsubulata_046356</name>
</gene>
<name>A0A9Q0GEY7_9ROSI</name>